<feature type="transmembrane region" description="Helical" evidence="1">
    <location>
        <begin position="242"/>
        <end position="259"/>
    </location>
</feature>
<dbReference type="RefSeq" id="WP_255064653.1">
    <property type="nucleotide sequence ID" value="NZ_JANDBD010000018.1"/>
</dbReference>
<feature type="transmembrane region" description="Helical" evidence="1">
    <location>
        <begin position="220"/>
        <end position="236"/>
    </location>
</feature>
<dbReference type="Proteomes" id="UP001651690">
    <property type="component" value="Unassembled WGS sequence"/>
</dbReference>
<evidence type="ECO:0000256" key="1">
    <source>
        <dbReference type="SAM" id="Phobius"/>
    </source>
</evidence>
<keyword evidence="1" id="KW-1133">Transmembrane helix</keyword>
<name>A0ABT1MDU9_9MYCO</name>
<keyword evidence="1" id="KW-0812">Transmembrane</keyword>
<proteinExistence type="predicted"/>
<feature type="non-terminal residue" evidence="2">
    <location>
        <position position="1"/>
    </location>
</feature>
<keyword evidence="1" id="KW-0472">Membrane</keyword>
<accession>A0ABT1MDU9</accession>
<gene>
    <name evidence="2" type="ORF">NM203_30745</name>
</gene>
<evidence type="ECO:0000313" key="2">
    <source>
        <dbReference type="EMBL" id="MCP9276572.1"/>
    </source>
</evidence>
<dbReference type="EMBL" id="JANDBD010000018">
    <property type="protein sequence ID" value="MCP9276572.1"/>
    <property type="molecule type" value="Genomic_DNA"/>
</dbReference>
<protein>
    <submittedName>
        <fullName evidence="2">Uncharacterized protein</fullName>
    </submittedName>
</protein>
<reference evidence="2 3" key="1">
    <citation type="submission" date="2022-06" db="EMBL/GenBank/DDBJ databases">
        <title>Mycolicibacterium sp. CAU 1645 isolated from seawater.</title>
        <authorList>
            <person name="Kim W."/>
        </authorList>
    </citation>
    <scope>NUCLEOTIDE SEQUENCE [LARGE SCALE GENOMIC DNA]</scope>
    <source>
        <strain evidence="2 3">CAU 1645</strain>
    </source>
</reference>
<organism evidence="2 3">
    <name type="scientific">Mycolicibacterium arenosum</name>
    <dbReference type="NCBI Taxonomy" id="2952157"/>
    <lineage>
        <taxon>Bacteria</taxon>
        <taxon>Bacillati</taxon>
        <taxon>Actinomycetota</taxon>
        <taxon>Actinomycetes</taxon>
        <taxon>Mycobacteriales</taxon>
        <taxon>Mycobacteriaceae</taxon>
        <taxon>Mycolicibacterium</taxon>
    </lineage>
</organism>
<comment type="caution">
    <text evidence="2">The sequence shown here is derived from an EMBL/GenBank/DDBJ whole genome shotgun (WGS) entry which is preliminary data.</text>
</comment>
<keyword evidence="3" id="KW-1185">Reference proteome</keyword>
<evidence type="ECO:0000313" key="3">
    <source>
        <dbReference type="Proteomes" id="UP001651690"/>
    </source>
</evidence>
<sequence length="263" mass="27865">EGPGMSSLADMGRGTLGPGVTALIDAVSPKLGDTPWTKALGLNTYNGPRSTAWTKALGLDTYEGPGMSSLADMGRGTLGPGVTALIDAVSPKLGDTPWTKALGLNTYDGPRSTYWAKALGLDSYGGSISSFVDAAALHTIEDRIGRPWIKHLGGGCAHGSLLDDVLSPTSFLEEEVPLVLETVDVAELSVGVVEMDPPTVVYDGSNLHEMTWSWDTRDSVAVLVSVIFMPMVVLFHMQGLDWALPAVEFVAALLLALILRDRR</sequence>